<dbReference type="EMBL" id="PIQO01000007">
    <property type="protein sequence ID" value="PKR84867.1"/>
    <property type="molecule type" value="Genomic_DNA"/>
</dbReference>
<dbReference type="Pfam" id="PF05521">
    <property type="entry name" value="Phage_HCP"/>
    <property type="match status" value="1"/>
</dbReference>
<evidence type="ECO:0000313" key="2">
    <source>
        <dbReference type="Proteomes" id="UP000233440"/>
    </source>
</evidence>
<protein>
    <recommendedName>
        <fullName evidence="3">Head-tail adaptor protein</fullName>
    </recommendedName>
</protein>
<dbReference type="OrthoDB" id="2911310at2"/>
<keyword evidence="2" id="KW-1185">Reference proteome</keyword>
<evidence type="ECO:0008006" key="3">
    <source>
        <dbReference type="Google" id="ProtNLM"/>
    </source>
</evidence>
<evidence type="ECO:0000313" key="1">
    <source>
        <dbReference type="EMBL" id="PKR84867.1"/>
    </source>
</evidence>
<dbReference type="Gene3D" id="2.40.10.270">
    <property type="entry name" value="Bacteriophage SPP1 head-tail adaptor protein"/>
    <property type="match status" value="1"/>
</dbReference>
<dbReference type="AlphaFoldDB" id="A0A2N3LJV9"/>
<name>A0A2N3LJV9_9BACI</name>
<gene>
    <name evidence="1" type="ORF">CWO92_10850</name>
</gene>
<comment type="caution">
    <text evidence="1">The sequence shown here is derived from an EMBL/GenBank/DDBJ whole genome shotgun (WGS) entry which is preliminary data.</text>
</comment>
<dbReference type="NCBIfam" id="TIGR01563">
    <property type="entry name" value="gp16_SPP1"/>
    <property type="match status" value="1"/>
</dbReference>
<organism evidence="1 2">
    <name type="scientific">Heyndrickxia camelliae</name>
    <dbReference type="NCBI Taxonomy" id="1707093"/>
    <lineage>
        <taxon>Bacteria</taxon>
        <taxon>Bacillati</taxon>
        <taxon>Bacillota</taxon>
        <taxon>Bacilli</taxon>
        <taxon>Bacillales</taxon>
        <taxon>Bacillaceae</taxon>
        <taxon>Heyndrickxia</taxon>
    </lineage>
</organism>
<accession>A0A2N3LJV9</accession>
<proteinExistence type="predicted"/>
<reference evidence="1 2" key="1">
    <citation type="submission" date="2017-11" db="EMBL/GenBank/DDBJ databases">
        <title>Bacillus camelliae sp. nov., isolated from pu'er tea.</title>
        <authorList>
            <person name="Niu L."/>
        </authorList>
    </citation>
    <scope>NUCLEOTIDE SEQUENCE [LARGE SCALE GENOMIC DNA]</scope>
    <source>
        <strain evidence="1 2">7578-1</strain>
    </source>
</reference>
<dbReference type="InterPro" id="IPR038666">
    <property type="entry name" value="SSP1_head-tail_sf"/>
</dbReference>
<dbReference type="InterPro" id="IPR008767">
    <property type="entry name" value="Phage_SPP1_head-tail_adaptor"/>
</dbReference>
<sequence>MAKQLVNRLNRRISFFKTVTKKDDGGDFVKQDVILFSCWSEFFSQSVQDKTASIGTVYEDTVFFNVAAQMEEKIDNSMKIRFKEKKYSIISIDLRPSEELVRITAKAVS</sequence>
<dbReference type="RefSeq" id="WP_101354233.1">
    <property type="nucleotide sequence ID" value="NZ_PIQO01000007.1"/>
</dbReference>
<dbReference type="Proteomes" id="UP000233440">
    <property type="component" value="Unassembled WGS sequence"/>
</dbReference>